<dbReference type="PROSITE" id="PS52039">
    <property type="entry name" value="TOPO_IA_2"/>
    <property type="match status" value="1"/>
</dbReference>
<evidence type="ECO:0000259" key="17">
    <source>
        <dbReference type="PROSITE" id="PS52039"/>
    </source>
</evidence>
<dbReference type="InterPro" id="IPR006171">
    <property type="entry name" value="TOPRIM_dom"/>
</dbReference>
<feature type="compositionally biased region" description="Basic and acidic residues" evidence="15">
    <location>
        <begin position="217"/>
        <end position="232"/>
    </location>
</feature>
<dbReference type="InterPro" id="IPR023405">
    <property type="entry name" value="Topo_IA_core_domain"/>
</dbReference>
<feature type="compositionally biased region" description="Basic and acidic residues" evidence="15">
    <location>
        <begin position="327"/>
        <end position="336"/>
    </location>
</feature>
<dbReference type="Pfam" id="PF01396">
    <property type="entry name" value="Zn_ribbon_Top1"/>
    <property type="match status" value="1"/>
</dbReference>
<accession>A0AAW1YCE2</accession>
<dbReference type="GO" id="GO:0003917">
    <property type="term" value="F:DNA topoisomerase type I (single strand cut, ATP-independent) activity"/>
    <property type="evidence" value="ECO:0007669"/>
    <property type="project" value="UniProtKB-EC"/>
</dbReference>
<feature type="compositionally biased region" description="Basic residues" evidence="15">
    <location>
        <begin position="250"/>
        <end position="260"/>
    </location>
</feature>
<evidence type="ECO:0000256" key="6">
    <source>
        <dbReference type="ARBA" id="ARBA00022833"/>
    </source>
</evidence>
<evidence type="ECO:0000313" key="18">
    <source>
        <dbReference type="EMBL" id="KAK9946744.1"/>
    </source>
</evidence>
<keyword evidence="4" id="KW-0479">Metal-binding</keyword>
<gene>
    <name evidence="18" type="ORF">M0R45_012191</name>
</gene>
<evidence type="ECO:0000256" key="12">
    <source>
        <dbReference type="ARBA" id="ARBA00031985"/>
    </source>
</evidence>
<dbReference type="InterPro" id="IPR034149">
    <property type="entry name" value="TOPRIM_TopoI"/>
</dbReference>
<evidence type="ECO:0000259" key="16">
    <source>
        <dbReference type="PROSITE" id="PS50880"/>
    </source>
</evidence>
<keyword evidence="6" id="KW-0862">Zinc</keyword>
<sequence length="1184" mass="131991">MINFQRTLSLPLTAPTSTASSSFMFSYPSTSSALRLHLSMAKLQCKAFENYPSTCLPSSPILTVNKYRSYSQLRFRKSKVPFMITTYHAKIRPAFHSLRRSGDWSQPSFSIDSHLKPIALNSLGTANIISRSFFGNSCRSSLPDSRVGDFSKRFFSQVPPVTNKVENVGSQDVTRHGNKQWFKMMISKRKKLKKALAAQSETEATVSSISKDADIKVSNEKQVGSEKEDEKLGPSISNLSVSNTNEVSKPKGKKKSKSKKTKEQDSAANAITEAALTQSSEGTSQTKKSGRIRKGPKSSQDSELSLTVKTPVEVANSSSTKPRRNKKGENYSEKAKSINSAAKSPQKHIPQEMGKVKPQGKMTMKQLYPATGKTVVVVESVTKAKVIQGYLGDMFEVLPSYGHVRDLAARSGSVRPDDDFSMVWEVPSAAWTHLKSIKVALSGAENLILASDPDREGEAIAWHIIEMLQQQDALRKDINVARVVFHEITEASIKCALQAPREIDQNLVHAYLARRALDYLIGFNISPLLWRKLPSCQSAGRVQSAALALVCDREMEIDEFKPQEYWTIDIELNKKEPGSSMNAISLPAHLTHFDSKKLDQFSISSHTEAKEIEQQINSENFKVISSKKNKMRKNPPTPYITSTLQQDAANKLHFSATYTMKLAQKLYEGVQLSDGKAAGLITYTRTDGLHISDEAVRDVRSLVVERYGQNFASASPRKFFKKVKNAQEAHEAIRPTDVRRFPSLLRGILDEDSLKLYTLIWCRTVACQMEPATIEQIQLDIGNAAESIVFRSACSRVEFRGYQAVFQDVEAGAVKYKENEGINRDEAFALLNSLKAGGPLHLGEVELKQHHTQPPSRYSEASLVKKLEELGIGRPSTYASTIKVLQDRNYLTVKSRVLHPEFRGRMVSAFLCHHFSEVTDYSFTADMETELDNVSAGLTEWKGLLRDYWTRFSGYCERTSNVTIHQVEKMMEKKFGDFLFAALPDQSRTCPSCNEGTLIFKVSRFGAGYFIGCDTHPKCKYIAKTLYGNEEEDDGPPKNNRVEEPKLLGLSPGSNEKILLKTGPYGSYVQLGEDRKGYSPKRASIAHIKDVSSVNVEVALELLRYPVTLGNHPTDGLPVILKIARAGYIVKHRRTMASLTKNQKPSKITLEDALKLLSGENTRKIGRPKGKSKVEEEGEALEAM</sequence>
<evidence type="ECO:0000256" key="5">
    <source>
        <dbReference type="ARBA" id="ARBA00022771"/>
    </source>
</evidence>
<evidence type="ECO:0000256" key="11">
    <source>
        <dbReference type="ARBA" id="ARBA00030003"/>
    </source>
</evidence>
<dbReference type="InterPro" id="IPR003601">
    <property type="entry name" value="Topo_IA_2"/>
</dbReference>
<dbReference type="InterPro" id="IPR023406">
    <property type="entry name" value="Topo_IA_AS"/>
</dbReference>
<dbReference type="InterPro" id="IPR013498">
    <property type="entry name" value="Topo_IA_Znf"/>
</dbReference>
<evidence type="ECO:0000313" key="19">
    <source>
        <dbReference type="Proteomes" id="UP001457282"/>
    </source>
</evidence>
<evidence type="ECO:0000256" key="13">
    <source>
        <dbReference type="ARBA" id="ARBA00032235"/>
    </source>
</evidence>
<dbReference type="CDD" id="cd03363">
    <property type="entry name" value="TOPRIM_TopoIA_TopoI"/>
    <property type="match status" value="1"/>
</dbReference>
<feature type="compositionally biased region" description="Polar residues" evidence="15">
    <location>
        <begin position="297"/>
        <end position="308"/>
    </location>
</feature>
<keyword evidence="7" id="KW-0460">Magnesium</keyword>
<dbReference type="Gene3D" id="1.10.460.10">
    <property type="entry name" value="Topoisomerase I, domain 2"/>
    <property type="match status" value="1"/>
</dbReference>
<dbReference type="CDD" id="cd00186">
    <property type="entry name" value="TOP1Ac"/>
    <property type="match status" value="1"/>
</dbReference>
<dbReference type="InterPro" id="IPR013497">
    <property type="entry name" value="Topo_IA_cen"/>
</dbReference>
<dbReference type="PROSITE" id="PS00396">
    <property type="entry name" value="TOPO_IA_1"/>
    <property type="match status" value="1"/>
</dbReference>
<dbReference type="GO" id="GO:0006265">
    <property type="term" value="P:DNA topological change"/>
    <property type="evidence" value="ECO:0007669"/>
    <property type="project" value="InterPro"/>
</dbReference>
<evidence type="ECO:0000256" key="4">
    <source>
        <dbReference type="ARBA" id="ARBA00022723"/>
    </source>
</evidence>
<evidence type="ECO:0000256" key="1">
    <source>
        <dbReference type="ARBA" id="ARBA00000213"/>
    </source>
</evidence>
<dbReference type="GO" id="GO:0005694">
    <property type="term" value="C:chromosome"/>
    <property type="evidence" value="ECO:0007669"/>
    <property type="project" value="InterPro"/>
</dbReference>
<protein>
    <recommendedName>
        <fullName evidence="3">DNA topoisomerase</fullName>
        <ecNumber evidence="3">5.6.2.1</ecNumber>
    </recommendedName>
    <alternativeName>
        <fullName evidence="14">Omega-protein</fullName>
    </alternativeName>
    <alternativeName>
        <fullName evidence="13">Relaxing enzyme</fullName>
    </alternativeName>
    <alternativeName>
        <fullName evidence="11">Swivelase</fullName>
    </alternativeName>
    <alternativeName>
        <fullName evidence="12">Untwisting enzyme</fullName>
    </alternativeName>
</protein>
<dbReference type="PRINTS" id="PR00417">
    <property type="entry name" value="PRTPISMRASEI"/>
</dbReference>
<dbReference type="NCBIfam" id="TIGR01051">
    <property type="entry name" value="topA_bact"/>
    <property type="match status" value="1"/>
</dbReference>
<dbReference type="InterPro" id="IPR013825">
    <property type="entry name" value="Topo_IA_cen_sub2"/>
</dbReference>
<feature type="domain" description="Topo IA-type catalytic" evidence="17">
    <location>
        <begin position="504"/>
        <end position="956"/>
    </location>
</feature>
<dbReference type="Gene3D" id="3.30.65.10">
    <property type="entry name" value="Bacterial Topoisomerase I, domain 1"/>
    <property type="match status" value="1"/>
</dbReference>
<dbReference type="InterPro" id="IPR013824">
    <property type="entry name" value="Topo_IA_cen_sub1"/>
</dbReference>
<keyword evidence="5" id="KW-0863">Zinc-finger</keyword>
<feature type="region of interest" description="Disordered" evidence="15">
    <location>
        <begin position="217"/>
        <end position="360"/>
    </location>
</feature>
<dbReference type="Gene3D" id="1.10.290.10">
    <property type="entry name" value="Topoisomerase I, domain 4"/>
    <property type="match status" value="1"/>
</dbReference>
<feature type="region of interest" description="Disordered" evidence="15">
    <location>
        <begin position="1161"/>
        <end position="1184"/>
    </location>
</feature>
<dbReference type="PANTHER" id="PTHR42785">
    <property type="entry name" value="DNA TOPOISOMERASE, TYPE IA, CORE"/>
    <property type="match status" value="1"/>
</dbReference>
<comment type="similarity">
    <text evidence="2">Belongs to the type IA topoisomerase family.</text>
</comment>
<dbReference type="GO" id="GO:0003677">
    <property type="term" value="F:DNA binding"/>
    <property type="evidence" value="ECO:0007669"/>
    <property type="project" value="UniProtKB-KW"/>
</dbReference>
<dbReference type="InterPro" id="IPR028612">
    <property type="entry name" value="Topoisom_1_IA"/>
</dbReference>
<feature type="domain" description="Toprim" evidence="16">
    <location>
        <begin position="373"/>
        <end position="488"/>
    </location>
</feature>
<evidence type="ECO:0000256" key="15">
    <source>
        <dbReference type="SAM" id="MobiDB-lite"/>
    </source>
</evidence>
<proteinExistence type="inferred from homology"/>
<evidence type="ECO:0000256" key="8">
    <source>
        <dbReference type="ARBA" id="ARBA00023029"/>
    </source>
</evidence>
<feature type="compositionally biased region" description="Polar residues" evidence="15">
    <location>
        <begin position="235"/>
        <end position="247"/>
    </location>
</feature>
<dbReference type="SMART" id="SM00493">
    <property type="entry name" value="TOPRIM"/>
    <property type="match status" value="1"/>
</dbReference>
<dbReference type="AlphaFoldDB" id="A0AAW1YCE2"/>
<dbReference type="Gene3D" id="3.40.50.140">
    <property type="match status" value="1"/>
</dbReference>
<dbReference type="Pfam" id="PF01751">
    <property type="entry name" value="Toprim"/>
    <property type="match status" value="1"/>
</dbReference>
<dbReference type="GO" id="GO:0008270">
    <property type="term" value="F:zinc ion binding"/>
    <property type="evidence" value="ECO:0007669"/>
    <property type="project" value="UniProtKB-KW"/>
</dbReference>
<dbReference type="Proteomes" id="UP001457282">
    <property type="component" value="Unassembled WGS sequence"/>
</dbReference>
<dbReference type="PROSITE" id="PS50880">
    <property type="entry name" value="TOPRIM"/>
    <property type="match status" value="1"/>
</dbReference>
<name>A0AAW1YCE2_RUBAR</name>
<dbReference type="SMART" id="SM00436">
    <property type="entry name" value="TOP1Bc"/>
    <property type="match status" value="1"/>
</dbReference>
<dbReference type="Gene3D" id="2.70.20.10">
    <property type="entry name" value="Topoisomerase I, domain 3"/>
    <property type="match status" value="1"/>
</dbReference>
<reference evidence="18 19" key="1">
    <citation type="journal article" date="2023" name="G3 (Bethesda)">
        <title>A chromosome-length genome assembly and annotation of blackberry (Rubus argutus, cv. 'Hillquist').</title>
        <authorList>
            <person name="Bruna T."/>
            <person name="Aryal R."/>
            <person name="Dudchenko O."/>
            <person name="Sargent D.J."/>
            <person name="Mead D."/>
            <person name="Buti M."/>
            <person name="Cavallini A."/>
            <person name="Hytonen T."/>
            <person name="Andres J."/>
            <person name="Pham M."/>
            <person name="Weisz D."/>
            <person name="Mascagni F."/>
            <person name="Usai G."/>
            <person name="Natali L."/>
            <person name="Bassil N."/>
            <person name="Fernandez G.E."/>
            <person name="Lomsadze A."/>
            <person name="Armour M."/>
            <person name="Olukolu B."/>
            <person name="Poorten T."/>
            <person name="Britton C."/>
            <person name="Davik J."/>
            <person name="Ashrafi H."/>
            <person name="Aiden E.L."/>
            <person name="Borodovsky M."/>
            <person name="Worthington M."/>
        </authorList>
    </citation>
    <scope>NUCLEOTIDE SEQUENCE [LARGE SCALE GENOMIC DNA]</scope>
    <source>
        <strain evidence="18">PI 553951</strain>
    </source>
</reference>
<evidence type="ECO:0000256" key="14">
    <source>
        <dbReference type="ARBA" id="ARBA00032877"/>
    </source>
</evidence>
<dbReference type="Pfam" id="PF13368">
    <property type="entry name" value="Toprim_C_rpt"/>
    <property type="match status" value="2"/>
</dbReference>
<dbReference type="InterPro" id="IPR003602">
    <property type="entry name" value="Topo_IA_DNA-bd_dom"/>
</dbReference>
<keyword evidence="19" id="KW-1185">Reference proteome</keyword>
<evidence type="ECO:0000256" key="7">
    <source>
        <dbReference type="ARBA" id="ARBA00022842"/>
    </source>
</evidence>
<dbReference type="HAMAP" id="MF_00952">
    <property type="entry name" value="Topoisom_1_prok"/>
    <property type="match status" value="1"/>
</dbReference>
<keyword evidence="8" id="KW-0799">Topoisomerase</keyword>
<dbReference type="Pfam" id="PF01131">
    <property type="entry name" value="Topoisom_bac"/>
    <property type="match status" value="1"/>
</dbReference>
<organism evidence="18 19">
    <name type="scientific">Rubus argutus</name>
    <name type="common">Southern blackberry</name>
    <dbReference type="NCBI Taxonomy" id="59490"/>
    <lineage>
        <taxon>Eukaryota</taxon>
        <taxon>Viridiplantae</taxon>
        <taxon>Streptophyta</taxon>
        <taxon>Embryophyta</taxon>
        <taxon>Tracheophyta</taxon>
        <taxon>Spermatophyta</taxon>
        <taxon>Magnoliopsida</taxon>
        <taxon>eudicotyledons</taxon>
        <taxon>Gunneridae</taxon>
        <taxon>Pentapetalae</taxon>
        <taxon>rosids</taxon>
        <taxon>fabids</taxon>
        <taxon>Rosales</taxon>
        <taxon>Rosaceae</taxon>
        <taxon>Rosoideae</taxon>
        <taxon>Rosoideae incertae sedis</taxon>
        <taxon>Rubus</taxon>
    </lineage>
</organism>
<feature type="compositionally biased region" description="Polar residues" evidence="15">
    <location>
        <begin position="275"/>
        <end position="287"/>
    </location>
</feature>
<dbReference type="SUPFAM" id="SSF56712">
    <property type="entry name" value="Prokaryotic type I DNA topoisomerase"/>
    <property type="match status" value="1"/>
</dbReference>
<evidence type="ECO:0000256" key="2">
    <source>
        <dbReference type="ARBA" id="ARBA00009446"/>
    </source>
</evidence>
<evidence type="ECO:0000256" key="9">
    <source>
        <dbReference type="ARBA" id="ARBA00023125"/>
    </source>
</evidence>
<dbReference type="InterPro" id="IPR013826">
    <property type="entry name" value="Topo_IA_cen_sub3"/>
</dbReference>
<dbReference type="EC" id="5.6.2.1" evidence="3"/>
<comment type="catalytic activity">
    <reaction evidence="1">
        <text>ATP-independent breakage of single-stranded DNA, followed by passage and rejoining.</text>
        <dbReference type="EC" id="5.6.2.1"/>
    </reaction>
</comment>
<evidence type="ECO:0000256" key="10">
    <source>
        <dbReference type="ARBA" id="ARBA00023235"/>
    </source>
</evidence>
<dbReference type="SMART" id="SM00437">
    <property type="entry name" value="TOP1Ac"/>
    <property type="match status" value="1"/>
</dbReference>
<dbReference type="PANTHER" id="PTHR42785:SF1">
    <property type="entry name" value="DNA TOPOISOMERASE"/>
    <property type="match status" value="1"/>
</dbReference>
<comment type="caution">
    <text evidence="18">The sequence shown here is derived from an EMBL/GenBank/DDBJ whole genome shotgun (WGS) entry which is preliminary data.</text>
</comment>
<dbReference type="InterPro" id="IPR025589">
    <property type="entry name" value="Toprim_C_rpt"/>
</dbReference>
<dbReference type="InterPro" id="IPR000380">
    <property type="entry name" value="Topo_IA"/>
</dbReference>
<keyword evidence="10" id="KW-0413">Isomerase</keyword>
<keyword evidence="9" id="KW-0238">DNA-binding</keyword>
<dbReference type="InterPro" id="IPR005733">
    <property type="entry name" value="TopoI_bac-type"/>
</dbReference>
<evidence type="ECO:0000256" key="3">
    <source>
        <dbReference type="ARBA" id="ARBA00012891"/>
    </source>
</evidence>
<dbReference type="EMBL" id="JBEDUW010000002">
    <property type="protein sequence ID" value="KAK9946744.1"/>
    <property type="molecule type" value="Genomic_DNA"/>
</dbReference>